<dbReference type="EMBL" id="CAXITT010000525">
    <property type="protein sequence ID" value="CAL1543104.1"/>
    <property type="molecule type" value="Genomic_DNA"/>
</dbReference>
<keyword evidence="4" id="KW-1185">Reference proteome</keyword>
<keyword evidence="1" id="KW-0812">Transmembrane</keyword>
<keyword evidence="1" id="KW-0472">Membrane</keyword>
<gene>
    <name evidence="3" type="ORF">GSLYS_00016638001</name>
</gene>
<evidence type="ECO:0000313" key="3">
    <source>
        <dbReference type="EMBL" id="CAL1543104.1"/>
    </source>
</evidence>
<evidence type="ECO:0000256" key="1">
    <source>
        <dbReference type="SAM" id="Phobius"/>
    </source>
</evidence>
<feature type="transmembrane region" description="Helical" evidence="1">
    <location>
        <begin position="169"/>
        <end position="192"/>
    </location>
</feature>
<feature type="transmembrane region" description="Helical" evidence="1">
    <location>
        <begin position="204"/>
        <end position="234"/>
    </location>
</feature>
<feature type="transmembrane region" description="Helical" evidence="1">
    <location>
        <begin position="56"/>
        <end position="77"/>
    </location>
</feature>
<dbReference type="PANTHER" id="PTHR19353:SF13">
    <property type="entry name" value="FATTY ACID DESATURASE 6"/>
    <property type="match status" value="1"/>
</dbReference>
<protein>
    <recommendedName>
        <fullName evidence="2">Fatty acid desaturase domain-containing protein</fullName>
    </recommendedName>
</protein>
<evidence type="ECO:0000259" key="2">
    <source>
        <dbReference type="Pfam" id="PF00487"/>
    </source>
</evidence>
<dbReference type="Proteomes" id="UP001497497">
    <property type="component" value="Unassembled WGS sequence"/>
</dbReference>
<name>A0AAV2IAP1_LYMST</name>
<sequence length="359" mass="40286">MDATQRTQESSTLSVKKFEDHGVVVDYVDLKKLPQFGALSEQVSAIVQSSSWWERYGIDCCIHVLSFAGWVASFFLLASSSPYIFVLGVATLGLCHSSLTVKASHMAAHSAMCSSHAWNRFWSFLFTDIIGTFSADVGYNIHIKCHHPHTNIIGLGDSSTFRAPFVPSMLYMFVTPLLMPILTPLVALREILSDSPVKIVRHLILAYLGLALQLYLLTSVSGLTLSWALIVVLANRNVLAIPYIHVNIFQHIGLPMYSPQHRPKKIYQMTTGVLNLPRNPILDYCFGHGIISCHTEHHLFPRLSDNMCLKVQPVVKKFCVEHDLPYHEDTYTSRVAHFVSNYKMLMVDAPPITKFVGLQ</sequence>
<dbReference type="AlphaFoldDB" id="A0AAV2IAP1"/>
<dbReference type="GO" id="GO:0006629">
    <property type="term" value="P:lipid metabolic process"/>
    <property type="evidence" value="ECO:0007669"/>
    <property type="project" value="InterPro"/>
</dbReference>
<comment type="caution">
    <text evidence="3">The sequence shown here is derived from an EMBL/GenBank/DDBJ whole genome shotgun (WGS) entry which is preliminary data.</text>
</comment>
<dbReference type="Pfam" id="PF00487">
    <property type="entry name" value="FA_desaturase"/>
    <property type="match status" value="1"/>
</dbReference>
<accession>A0AAV2IAP1</accession>
<dbReference type="InterPro" id="IPR005804">
    <property type="entry name" value="FA_desaturase_dom"/>
</dbReference>
<proteinExistence type="predicted"/>
<feature type="domain" description="Fatty acid desaturase" evidence="2">
    <location>
        <begin position="84"/>
        <end position="328"/>
    </location>
</feature>
<reference evidence="3 4" key="1">
    <citation type="submission" date="2024-04" db="EMBL/GenBank/DDBJ databases">
        <authorList>
            <consortium name="Genoscope - CEA"/>
            <person name="William W."/>
        </authorList>
    </citation>
    <scope>NUCLEOTIDE SEQUENCE [LARGE SCALE GENOMIC DNA]</scope>
</reference>
<organism evidence="3 4">
    <name type="scientific">Lymnaea stagnalis</name>
    <name type="common">Great pond snail</name>
    <name type="synonym">Helix stagnalis</name>
    <dbReference type="NCBI Taxonomy" id="6523"/>
    <lineage>
        <taxon>Eukaryota</taxon>
        <taxon>Metazoa</taxon>
        <taxon>Spiralia</taxon>
        <taxon>Lophotrochozoa</taxon>
        <taxon>Mollusca</taxon>
        <taxon>Gastropoda</taxon>
        <taxon>Heterobranchia</taxon>
        <taxon>Euthyneura</taxon>
        <taxon>Panpulmonata</taxon>
        <taxon>Hygrophila</taxon>
        <taxon>Lymnaeoidea</taxon>
        <taxon>Lymnaeidae</taxon>
        <taxon>Lymnaea</taxon>
    </lineage>
</organism>
<keyword evidence="1" id="KW-1133">Transmembrane helix</keyword>
<feature type="transmembrane region" description="Helical" evidence="1">
    <location>
        <begin position="121"/>
        <end position="141"/>
    </location>
</feature>
<dbReference type="InterPro" id="IPR012171">
    <property type="entry name" value="Fatty_acid_desaturase"/>
</dbReference>
<evidence type="ECO:0000313" key="4">
    <source>
        <dbReference type="Proteomes" id="UP001497497"/>
    </source>
</evidence>
<dbReference type="GO" id="GO:0016717">
    <property type="term" value="F:oxidoreductase activity, acting on paired donors, with oxidation of a pair of donors resulting in the reduction of molecular oxygen to two molecules of water"/>
    <property type="evidence" value="ECO:0007669"/>
    <property type="project" value="TreeGrafter"/>
</dbReference>
<dbReference type="GO" id="GO:0016020">
    <property type="term" value="C:membrane"/>
    <property type="evidence" value="ECO:0007669"/>
    <property type="project" value="TreeGrafter"/>
</dbReference>
<dbReference type="PANTHER" id="PTHR19353">
    <property type="entry name" value="FATTY ACID DESATURASE 2"/>
    <property type="match status" value="1"/>
</dbReference>